<dbReference type="GO" id="GO:0016791">
    <property type="term" value="F:phosphatase activity"/>
    <property type="evidence" value="ECO:0007669"/>
    <property type="project" value="TreeGrafter"/>
</dbReference>
<dbReference type="InterPro" id="IPR050275">
    <property type="entry name" value="PGM_Phosphatase"/>
</dbReference>
<evidence type="ECO:0000313" key="2">
    <source>
        <dbReference type="Proteomes" id="UP000281738"/>
    </source>
</evidence>
<keyword evidence="2" id="KW-1185">Reference proteome</keyword>
<dbReference type="InterPro" id="IPR029033">
    <property type="entry name" value="His_PPase_superfam"/>
</dbReference>
<dbReference type="InterPro" id="IPR013078">
    <property type="entry name" value="His_Pase_superF_clade-1"/>
</dbReference>
<dbReference type="Gene3D" id="3.40.50.1240">
    <property type="entry name" value="Phosphoglycerate mutase-like"/>
    <property type="match status" value="1"/>
</dbReference>
<sequence>MSAEATRTVVHLLRHGEVHNPDGVLYGRAPGFGLSDAGRAMAVRAADLLAGRDVTALVSSPLERALETAGPVADRLGLGVRLDDRLVEVTNVFEGRRVDMNRSILAQPRVWRALWNPWRPSWGEPYRDVVRRMAAAVDEARATARGHEVVLVSHQVPIWVTRRRAEGRRPAHLPRRREVALGSLTSLHFLDDRLTGVTYADPALGHGLPVAPTVGP</sequence>
<dbReference type="SMART" id="SM00855">
    <property type="entry name" value="PGAM"/>
    <property type="match status" value="1"/>
</dbReference>
<comment type="caution">
    <text evidence="1">The sequence shown here is derived from an EMBL/GenBank/DDBJ whole genome shotgun (WGS) entry which is preliminary data.</text>
</comment>
<organism evidence="1 2">
    <name type="scientific">Nocardioides aurantiacus</name>
    <dbReference type="NCBI Taxonomy" id="86796"/>
    <lineage>
        <taxon>Bacteria</taxon>
        <taxon>Bacillati</taxon>
        <taxon>Actinomycetota</taxon>
        <taxon>Actinomycetes</taxon>
        <taxon>Propionibacteriales</taxon>
        <taxon>Nocardioidaceae</taxon>
        <taxon>Nocardioides</taxon>
    </lineage>
</organism>
<dbReference type="Pfam" id="PF00300">
    <property type="entry name" value="His_Phos_1"/>
    <property type="match status" value="1"/>
</dbReference>
<dbReference type="PANTHER" id="PTHR48100">
    <property type="entry name" value="BROAD-SPECIFICITY PHOSPHATASE YOR283W-RELATED"/>
    <property type="match status" value="1"/>
</dbReference>
<reference evidence="1 2" key="1">
    <citation type="submission" date="2018-11" db="EMBL/GenBank/DDBJ databases">
        <title>Sequencing the genomes of 1000 actinobacteria strains.</title>
        <authorList>
            <person name="Klenk H.-P."/>
        </authorList>
    </citation>
    <scope>NUCLEOTIDE SEQUENCE [LARGE SCALE GENOMIC DNA]</scope>
    <source>
        <strain evidence="1 2">DSM 12652</strain>
    </source>
</reference>
<protein>
    <submittedName>
        <fullName evidence="1">Broad specificity phosphatase PhoE</fullName>
    </submittedName>
</protein>
<dbReference type="OrthoDB" id="3215466at2"/>
<proteinExistence type="predicted"/>
<dbReference type="RefSeq" id="WP_123391514.1">
    <property type="nucleotide sequence ID" value="NZ_RKHO01000001.1"/>
</dbReference>
<accession>A0A3N2CWI7</accession>
<dbReference type="PANTHER" id="PTHR48100:SF51">
    <property type="entry name" value="PHOSPHOGLYCERATE MUTASE"/>
    <property type="match status" value="1"/>
</dbReference>
<name>A0A3N2CWI7_9ACTN</name>
<dbReference type="GO" id="GO:0005737">
    <property type="term" value="C:cytoplasm"/>
    <property type="evidence" value="ECO:0007669"/>
    <property type="project" value="TreeGrafter"/>
</dbReference>
<dbReference type="AlphaFoldDB" id="A0A3N2CWI7"/>
<dbReference type="Proteomes" id="UP000281738">
    <property type="component" value="Unassembled WGS sequence"/>
</dbReference>
<gene>
    <name evidence="1" type="ORF">EDD33_2781</name>
</gene>
<dbReference type="CDD" id="cd07067">
    <property type="entry name" value="HP_PGM_like"/>
    <property type="match status" value="1"/>
</dbReference>
<evidence type="ECO:0000313" key="1">
    <source>
        <dbReference type="EMBL" id="ROR91901.1"/>
    </source>
</evidence>
<dbReference type="EMBL" id="RKHO01000001">
    <property type="protein sequence ID" value="ROR91901.1"/>
    <property type="molecule type" value="Genomic_DNA"/>
</dbReference>
<dbReference type="SUPFAM" id="SSF53254">
    <property type="entry name" value="Phosphoglycerate mutase-like"/>
    <property type="match status" value="1"/>
</dbReference>